<dbReference type="RefSeq" id="WP_149771243.1">
    <property type="nucleotide sequence ID" value="NZ_VDFQ02000006.1"/>
</dbReference>
<comment type="caution">
    <text evidence="1">The sequence shown here is derived from an EMBL/GenBank/DDBJ whole genome shotgun (WGS) entry which is preliminary data.</text>
</comment>
<reference evidence="1 2" key="1">
    <citation type="submission" date="2019-09" db="EMBL/GenBank/DDBJ databases">
        <title>Mumia zhuanghuii sp. nov. isolated from the intestinal contents of plateau pika (Ochotona curzoniae) in the Qinghai-Tibet plateau of China.</title>
        <authorList>
            <person name="Tian Z."/>
        </authorList>
    </citation>
    <scope>NUCLEOTIDE SEQUENCE [LARGE SCALE GENOMIC DNA]</scope>
    <source>
        <strain evidence="2">350</strain>
    </source>
</reference>
<evidence type="ECO:0000313" key="2">
    <source>
        <dbReference type="Proteomes" id="UP000307768"/>
    </source>
</evidence>
<dbReference type="OrthoDB" id="618894at2"/>
<organism evidence="1 2">
    <name type="scientific">Mumia zhuanghuii</name>
    <dbReference type="NCBI Taxonomy" id="2585211"/>
    <lineage>
        <taxon>Bacteria</taxon>
        <taxon>Bacillati</taxon>
        <taxon>Actinomycetota</taxon>
        <taxon>Actinomycetes</taxon>
        <taxon>Propionibacteriales</taxon>
        <taxon>Nocardioidaceae</taxon>
        <taxon>Mumia</taxon>
    </lineage>
</organism>
<dbReference type="SUPFAM" id="SSF82171">
    <property type="entry name" value="DPP6 N-terminal domain-like"/>
    <property type="match status" value="1"/>
</dbReference>
<gene>
    <name evidence="1" type="ORF">FE697_019255</name>
</gene>
<name>A0A5Q6RPR3_9ACTN</name>
<protein>
    <submittedName>
        <fullName evidence="1">Uncharacterized protein</fullName>
    </submittedName>
</protein>
<accession>A0A5Q6RPR3</accession>
<evidence type="ECO:0000313" key="1">
    <source>
        <dbReference type="EMBL" id="KAA1420019.1"/>
    </source>
</evidence>
<proteinExistence type="predicted"/>
<dbReference type="Proteomes" id="UP000307768">
    <property type="component" value="Unassembled WGS sequence"/>
</dbReference>
<dbReference type="AlphaFoldDB" id="A0A5Q6RPR3"/>
<sequence length="355" mass="38927">MAVKHLRLVDSPSSTSARGALIGRGTRTDVATLLDTAVLRAREADVPGRAAVSGFTWEPHDVDTEVWYPQGVTTSADATPAAASGRDVVVVSWYAHQGSHHQGLIRNGARLTFVDLATLRYRHVLLVRPFRTPWGVRLLPVPIHAGGIAWYGPYLYVAATRAGVYVFRIEDLLQLPPHRRTGVAGRLDYDMVLPVYTRLRSRGRDAGSRVRYSFLSLAHGLPDSPSAPALVAGEYGGVGKTQRLWRYALDPETNLPRRDAGGHATPHELHADQAARMQGATVLDGTWYVTTSQGRGNPGDLLVGAPGAFRRHKRVLPSGCEDIAAWPQRRQLWTVTEWPGMRWVYAVDADAWPSG</sequence>
<dbReference type="EMBL" id="VDFQ02000006">
    <property type="protein sequence ID" value="KAA1420019.1"/>
    <property type="molecule type" value="Genomic_DNA"/>
</dbReference>